<proteinExistence type="predicted"/>
<dbReference type="CDD" id="cd20557">
    <property type="entry name" value="CYCLIN_ScPCL1-like"/>
    <property type="match status" value="1"/>
</dbReference>
<sequence>MNEQDRHLDKSVRRLLRSPISDDMIDHVTSKAISVIPCPLPSPPAEDSGYFGKEDKIYSDPLSSDQPASASSYNLRNSQIAESMSEAPPPPLRPGQVQVPPLRDFIANLVKRSRLQTGTFLSTLVYLERLRLKLGSVAQGMPCTCHRIFLATLIVTAKYVNDTSPKNRHWARYSSVFSVAEVNLMEKQLLVLLDFHLSITIDDLLNDIQYFLPEYRGYISPNQRASYAGLPSQPTQAVSHPNRYSMPISLEESNSVRNFLAEANEYLSHGMQEVGSAKLTDSAYSSDDYNEDVQFEPQHRLKAELVAPPPASYRPERPVNKLSYDESSLYFNSNNPYRNKNELDRRQYLSSRSPNTYAPHPLPTAINHFVHIRL</sequence>
<feature type="domain" description="Cyclin N-terminal" evidence="1">
    <location>
        <begin position="102"/>
        <end position="198"/>
    </location>
</feature>
<name>A0A8H7UGU8_MORIS</name>
<dbReference type="AlphaFoldDB" id="A0A8H7UGU8"/>
<dbReference type="GO" id="GO:0005634">
    <property type="term" value="C:nucleus"/>
    <property type="evidence" value="ECO:0007669"/>
    <property type="project" value="TreeGrafter"/>
</dbReference>
<keyword evidence="3" id="KW-1185">Reference proteome</keyword>
<organism evidence="2 3">
    <name type="scientific">Mortierella isabellina</name>
    <name type="common">Filamentous fungus</name>
    <name type="synonym">Umbelopsis isabellina</name>
    <dbReference type="NCBI Taxonomy" id="91625"/>
    <lineage>
        <taxon>Eukaryota</taxon>
        <taxon>Fungi</taxon>
        <taxon>Fungi incertae sedis</taxon>
        <taxon>Mucoromycota</taxon>
        <taxon>Mucoromycotina</taxon>
        <taxon>Umbelopsidomycetes</taxon>
        <taxon>Umbelopsidales</taxon>
        <taxon>Umbelopsidaceae</taxon>
        <taxon>Umbelopsis</taxon>
    </lineage>
</organism>
<dbReference type="GO" id="GO:0016538">
    <property type="term" value="F:cyclin-dependent protein serine/threonine kinase regulator activity"/>
    <property type="evidence" value="ECO:0007669"/>
    <property type="project" value="TreeGrafter"/>
</dbReference>
<evidence type="ECO:0000259" key="1">
    <source>
        <dbReference type="Pfam" id="PF00134"/>
    </source>
</evidence>
<dbReference type="InterPro" id="IPR036915">
    <property type="entry name" value="Cyclin-like_sf"/>
</dbReference>
<dbReference type="Gene3D" id="1.10.472.10">
    <property type="entry name" value="Cyclin-like"/>
    <property type="match status" value="1"/>
</dbReference>
<dbReference type="OrthoDB" id="10250320at2759"/>
<gene>
    <name evidence="2" type="ORF">INT43_007471</name>
</gene>
<dbReference type="Pfam" id="PF00134">
    <property type="entry name" value="Cyclin_N"/>
    <property type="match status" value="1"/>
</dbReference>
<dbReference type="GO" id="GO:0019901">
    <property type="term" value="F:protein kinase binding"/>
    <property type="evidence" value="ECO:0007669"/>
    <property type="project" value="InterPro"/>
</dbReference>
<dbReference type="PANTHER" id="PTHR15615">
    <property type="match status" value="1"/>
</dbReference>
<dbReference type="EMBL" id="JAEPQZ010000004">
    <property type="protein sequence ID" value="KAG2182540.1"/>
    <property type="molecule type" value="Genomic_DNA"/>
</dbReference>
<accession>A0A8H7UGU8</accession>
<dbReference type="SUPFAM" id="SSF47954">
    <property type="entry name" value="Cyclin-like"/>
    <property type="match status" value="1"/>
</dbReference>
<dbReference type="GO" id="GO:0000307">
    <property type="term" value="C:cyclin-dependent protein kinase holoenzyme complex"/>
    <property type="evidence" value="ECO:0007669"/>
    <property type="project" value="TreeGrafter"/>
</dbReference>
<dbReference type="PANTHER" id="PTHR15615:SF10">
    <property type="entry name" value="PHO85 CYCLIN-2-RELATED"/>
    <property type="match status" value="1"/>
</dbReference>
<evidence type="ECO:0000313" key="2">
    <source>
        <dbReference type="EMBL" id="KAG2182540.1"/>
    </source>
</evidence>
<dbReference type="InterPro" id="IPR006671">
    <property type="entry name" value="Cyclin_N"/>
</dbReference>
<evidence type="ECO:0000313" key="3">
    <source>
        <dbReference type="Proteomes" id="UP000654370"/>
    </source>
</evidence>
<dbReference type="InterPro" id="IPR013922">
    <property type="entry name" value="Cyclin_PHO80-like"/>
</dbReference>
<protein>
    <recommendedName>
        <fullName evidence="1">Cyclin N-terminal domain-containing protein</fullName>
    </recommendedName>
</protein>
<dbReference type="Proteomes" id="UP000654370">
    <property type="component" value="Unassembled WGS sequence"/>
</dbReference>
<comment type="caution">
    <text evidence="2">The sequence shown here is derived from an EMBL/GenBank/DDBJ whole genome shotgun (WGS) entry which is preliminary data.</text>
</comment>
<reference evidence="2" key="1">
    <citation type="submission" date="2020-12" db="EMBL/GenBank/DDBJ databases">
        <title>Metabolic potential, ecology and presence of endohyphal bacteria is reflected in genomic diversity of Mucoromycotina.</title>
        <authorList>
            <person name="Muszewska A."/>
            <person name="Okrasinska A."/>
            <person name="Steczkiewicz K."/>
            <person name="Drgas O."/>
            <person name="Orlowska M."/>
            <person name="Perlinska-Lenart U."/>
            <person name="Aleksandrzak-Piekarczyk T."/>
            <person name="Szatraj K."/>
            <person name="Zielenkiewicz U."/>
            <person name="Pilsyk S."/>
            <person name="Malc E."/>
            <person name="Mieczkowski P."/>
            <person name="Kruszewska J.S."/>
            <person name="Biernat P."/>
            <person name="Pawlowska J."/>
        </authorList>
    </citation>
    <scope>NUCLEOTIDE SEQUENCE</scope>
    <source>
        <strain evidence="2">WA0000067209</strain>
    </source>
</reference>